<gene>
    <name evidence="2" type="ORF">EGR_08761</name>
</gene>
<dbReference type="GeneID" id="36344476"/>
<accession>W6U7Q9</accession>
<evidence type="ECO:0000256" key="1">
    <source>
        <dbReference type="SAM" id="MobiDB-lite"/>
    </source>
</evidence>
<dbReference type="AlphaFoldDB" id="W6U7Q9"/>
<protein>
    <submittedName>
        <fullName evidence="2">Uncharacterized protein</fullName>
    </submittedName>
</protein>
<feature type="region of interest" description="Disordered" evidence="1">
    <location>
        <begin position="35"/>
        <end position="66"/>
    </location>
</feature>
<name>W6U7Q9_ECHGR</name>
<comment type="caution">
    <text evidence="2">The sequence shown here is derived from an EMBL/GenBank/DDBJ whole genome shotgun (WGS) entry which is preliminary data.</text>
</comment>
<organism evidence="2 3">
    <name type="scientific">Echinococcus granulosus</name>
    <name type="common">Hydatid tapeworm</name>
    <dbReference type="NCBI Taxonomy" id="6210"/>
    <lineage>
        <taxon>Eukaryota</taxon>
        <taxon>Metazoa</taxon>
        <taxon>Spiralia</taxon>
        <taxon>Lophotrochozoa</taxon>
        <taxon>Platyhelminthes</taxon>
        <taxon>Cestoda</taxon>
        <taxon>Eucestoda</taxon>
        <taxon>Cyclophyllidea</taxon>
        <taxon>Taeniidae</taxon>
        <taxon>Echinococcus</taxon>
        <taxon>Echinococcus granulosus group</taxon>
    </lineage>
</organism>
<dbReference type="EMBL" id="APAU02000118">
    <property type="protein sequence ID" value="EUB56391.1"/>
    <property type="molecule type" value="Genomic_DNA"/>
</dbReference>
<dbReference type="RefSeq" id="XP_024347587.1">
    <property type="nucleotide sequence ID" value="XM_024498010.1"/>
</dbReference>
<dbReference type="KEGG" id="egl:EGR_08761"/>
<keyword evidence="3" id="KW-1185">Reference proteome</keyword>
<dbReference type="Proteomes" id="UP000019149">
    <property type="component" value="Unassembled WGS sequence"/>
</dbReference>
<evidence type="ECO:0000313" key="3">
    <source>
        <dbReference type="Proteomes" id="UP000019149"/>
    </source>
</evidence>
<sequence length="167" mass="18321">MDGLLELPTVQIVSGEFYGCDYSIAITVTSALGSKVEDGEEEEKDDTGGGRRRRRRNKANSPGTWTVQLGEEERGEEVEVEEARTTTTCSSQWEKTFQSPQIFTTPAAPAILRQCPLAVAILHIPLQNQLHVLGKELLLGIKKGKGIMEFQNLPSREARNAAALPVT</sequence>
<proteinExistence type="predicted"/>
<dbReference type="CTD" id="36344476"/>
<evidence type="ECO:0000313" key="2">
    <source>
        <dbReference type="EMBL" id="EUB56391.1"/>
    </source>
</evidence>
<reference evidence="2 3" key="1">
    <citation type="journal article" date="2013" name="Nat. Genet.">
        <title>The genome of the hydatid tapeworm Echinococcus granulosus.</title>
        <authorList>
            <person name="Zheng H."/>
            <person name="Zhang W."/>
            <person name="Zhang L."/>
            <person name="Zhang Z."/>
            <person name="Li J."/>
            <person name="Lu G."/>
            <person name="Zhu Y."/>
            <person name="Wang Y."/>
            <person name="Huang Y."/>
            <person name="Liu J."/>
            <person name="Kang H."/>
            <person name="Chen J."/>
            <person name="Wang L."/>
            <person name="Chen A."/>
            <person name="Yu S."/>
            <person name="Gao Z."/>
            <person name="Jin L."/>
            <person name="Gu W."/>
            <person name="Wang Z."/>
            <person name="Zhao L."/>
            <person name="Shi B."/>
            <person name="Wen H."/>
            <person name="Lin R."/>
            <person name="Jones M.K."/>
            <person name="Brejova B."/>
            <person name="Vinar T."/>
            <person name="Zhao G."/>
            <person name="McManus D.P."/>
            <person name="Chen Z."/>
            <person name="Zhou Y."/>
            <person name="Wang S."/>
        </authorList>
    </citation>
    <scope>NUCLEOTIDE SEQUENCE [LARGE SCALE GENOMIC DNA]</scope>
</reference>